<evidence type="ECO:0000313" key="2">
    <source>
        <dbReference type="Proteomes" id="UP000238206"/>
    </source>
</evidence>
<dbReference type="EMBL" id="PUIQ01000052">
    <property type="protein sequence ID" value="PQP12533.1"/>
    <property type="molecule type" value="Genomic_DNA"/>
</dbReference>
<evidence type="ECO:0000313" key="1">
    <source>
        <dbReference type="EMBL" id="PQP12533.1"/>
    </source>
</evidence>
<dbReference type="AlphaFoldDB" id="A0A2S8ICM5"/>
<reference evidence="1 2" key="1">
    <citation type="submission" date="2018-02" db="EMBL/GenBank/DDBJ databases">
        <title>Draft genome sequencing of Burkholderia cepacia Y14-15.</title>
        <authorList>
            <person name="Zheng B.-X."/>
        </authorList>
    </citation>
    <scope>NUCLEOTIDE SEQUENCE [LARGE SCALE GENOMIC DNA]</scope>
    <source>
        <strain evidence="1 2">Y14-15</strain>
    </source>
</reference>
<sequence>MYFSSLLSPKNDAFKLTIKELPKGKGKGSLIDPGDNVDPKAFSTTINLLPKDGYDLDPGQDFDDASAVVLPIGTKVWLTAELDYGGDYVSASDIAVVALNANASNAASEGKAAR</sequence>
<organism evidence="1 2">
    <name type="scientific">Burkholderia cepacia</name>
    <name type="common">Pseudomonas cepacia</name>
    <dbReference type="NCBI Taxonomy" id="292"/>
    <lineage>
        <taxon>Bacteria</taxon>
        <taxon>Pseudomonadati</taxon>
        <taxon>Pseudomonadota</taxon>
        <taxon>Betaproteobacteria</taxon>
        <taxon>Burkholderiales</taxon>
        <taxon>Burkholderiaceae</taxon>
        <taxon>Burkholderia</taxon>
        <taxon>Burkholderia cepacia complex</taxon>
    </lineage>
</organism>
<proteinExistence type="predicted"/>
<name>A0A2S8ICM5_BURCE</name>
<dbReference type="Proteomes" id="UP000238206">
    <property type="component" value="Unassembled WGS sequence"/>
</dbReference>
<protein>
    <submittedName>
        <fullName evidence="1">Uncharacterized protein</fullName>
    </submittedName>
</protein>
<comment type="caution">
    <text evidence="1">The sequence shown here is derived from an EMBL/GenBank/DDBJ whole genome shotgun (WGS) entry which is preliminary data.</text>
</comment>
<accession>A0A2S8ICM5</accession>
<dbReference type="RefSeq" id="WP_146120889.1">
    <property type="nucleotide sequence ID" value="NZ_PUIQ01000052.1"/>
</dbReference>
<gene>
    <name evidence="1" type="ORF">C5615_30375</name>
</gene>